<dbReference type="InterPro" id="IPR044561">
    <property type="entry name" value="ACT_ThrD-II-like"/>
</dbReference>
<keyword evidence="4" id="KW-0663">Pyridoxal phosphate</keyword>
<evidence type="ECO:0000313" key="7">
    <source>
        <dbReference type="EMBL" id="PUA33279.1"/>
    </source>
</evidence>
<dbReference type="NCBIfam" id="TIGR01127">
    <property type="entry name" value="ilvA_1Cterm"/>
    <property type="match status" value="1"/>
</dbReference>
<dbReference type="SUPFAM" id="SSF53686">
    <property type="entry name" value="Tryptophan synthase beta subunit-like PLP-dependent enzymes"/>
    <property type="match status" value="1"/>
</dbReference>
<dbReference type="CDD" id="cd04886">
    <property type="entry name" value="ACT_ThrD-II-like"/>
    <property type="match status" value="1"/>
</dbReference>
<dbReference type="PANTHER" id="PTHR48078">
    <property type="entry name" value="THREONINE DEHYDRATASE, MITOCHONDRIAL-RELATED"/>
    <property type="match status" value="1"/>
</dbReference>
<proteinExistence type="inferred from homology"/>
<evidence type="ECO:0000256" key="5">
    <source>
        <dbReference type="ARBA" id="ARBA00023239"/>
    </source>
</evidence>
<dbReference type="GO" id="GO:0004794">
    <property type="term" value="F:threonine deaminase activity"/>
    <property type="evidence" value="ECO:0007669"/>
    <property type="project" value="UniProtKB-EC"/>
</dbReference>
<dbReference type="FunFam" id="3.40.50.1100:FF:000007">
    <property type="entry name" value="L-threonine dehydratase catabolic TdcB"/>
    <property type="match status" value="1"/>
</dbReference>
<dbReference type="InterPro" id="IPR036052">
    <property type="entry name" value="TrpB-like_PALP_sf"/>
</dbReference>
<dbReference type="SUPFAM" id="SSF55021">
    <property type="entry name" value="ACT-like"/>
    <property type="match status" value="1"/>
</dbReference>
<dbReference type="InterPro" id="IPR045865">
    <property type="entry name" value="ACT-like_dom_sf"/>
</dbReference>
<sequence length="405" mass="44199">MSEYEMMYNLMLKARDVIKSVAHETPLTHSTFFSNITGKTVYLKLENLQKTGSFKVRGAYFKIYSLLPDVKVKGVVTASSGNHAQGVAYSARELGIKSTIVMPETAPPYKVNAVKSYGSEVILYGRVYDDAYVKALEISESTGAYLIHPFDDPYVIAGQGTIGLEISEQLPEVDTVLVPIGGGGLISGIALALKKRLGNKVKVVGVEPKTASKTKESLIKGSPVRISPNTSIADGVLTKGLGSITFKVIRDFVDDVLEVDEDSIARAMYLLLERTKLLVEGAGALPIAALLRYKDEIPGKNVVAVLSGGNADLTVLYRVILRGLMIDGRIAKVVMNLRDVPGSLERALKIIAEFRCNILDVMHERLDLDVEPGYARVKVLMELPDRNVYQELVKKLLESGIKVIT</sequence>
<dbReference type="InterPro" id="IPR050147">
    <property type="entry name" value="Ser/Thr_Dehydratase"/>
</dbReference>
<dbReference type="InterPro" id="IPR001926">
    <property type="entry name" value="TrpB-like_PALP"/>
</dbReference>
<dbReference type="GO" id="GO:0006567">
    <property type="term" value="P:L-threonine catabolic process"/>
    <property type="evidence" value="ECO:0007669"/>
    <property type="project" value="InterPro"/>
</dbReference>
<dbReference type="EC" id="4.3.1.19" evidence="3"/>
<gene>
    <name evidence="7" type="ORF">B7O98_02280</name>
</gene>
<dbReference type="EMBL" id="NBVN01000002">
    <property type="protein sequence ID" value="PUA33279.1"/>
    <property type="molecule type" value="Genomic_DNA"/>
</dbReference>
<evidence type="ECO:0000256" key="4">
    <source>
        <dbReference type="ARBA" id="ARBA00022898"/>
    </source>
</evidence>
<comment type="caution">
    <text evidence="7">The sequence shown here is derived from an EMBL/GenBank/DDBJ whole genome shotgun (WGS) entry which is preliminary data.</text>
</comment>
<feature type="domain" description="Tryptophan synthase beta chain-like PALP" evidence="6">
    <location>
        <begin position="23"/>
        <end position="308"/>
    </location>
</feature>
<evidence type="ECO:0000259" key="6">
    <source>
        <dbReference type="Pfam" id="PF00291"/>
    </source>
</evidence>
<keyword evidence="5 7" id="KW-0456">Lyase</keyword>
<evidence type="ECO:0000313" key="8">
    <source>
        <dbReference type="Proteomes" id="UP000244093"/>
    </source>
</evidence>
<reference evidence="7 8" key="1">
    <citation type="journal article" date="2018" name="Syst. Appl. Microbiol.">
        <title>A new symbiotic nanoarchaeote (Candidatus Nanoclepta minutus) and its host (Zestosphaera tikiterensis gen. nov., sp. nov.) from a New Zealand hot spring.</title>
        <authorList>
            <person name="St John E."/>
            <person name="Liu Y."/>
            <person name="Podar M."/>
            <person name="Stott M.B."/>
            <person name="Meneghin J."/>
            <person name="Chen Z."/>
            <person name="Lagutin K."/>
            <person name="Mitchell K."/>
            <person name="Reysenbach A.L."/>
        </authorList>
    </citation>
    <scope>NUCLEOTIDE SEQUENCE [LARGE SCALE GENOMIC DNA]</scope>
    <source>
        <strain evidence="7">NZ3</strain>
    </source>
</reference>
<dbReference type="Proteomes" id="UP000244093">
    <property type="component" value="Unassembled WGS sequence"/>
</dbReference>
<dbReference type="CDD" id="cd01562">
    <property type="entry name" value="Thr-dehyd"/>
    <property type="match status" value="1"/>
</dbReference>
<evidence type="ECO:0000256" key="2">
    <source>
        <dbReference type="ARBA" id="ARBA00010869"/>
    </source>
</evidence>
<dbReference type="GO" id="GO:0009097">
    <property type="term" value="P:isoleucine biosynthetic process"/>
    <property type="evidence" value="ECO:0007669"/>
    <property type="project" value="TreeGrafter"/>
</dbReference>
<dbReference type="GO" id="GO:0003941">
    <property type="term" value="F:L-serine ammonia-lyase activity"/>
    <property type="evidence" value="ECO:0007669"/>
    <property type="project" value="TreeGrafter"/>
</dbReference>
<protein>
    <recommendedName>
        <fullName evidence="3">threonine ammonia-lyase</fullName>
        <ecNumber evidence="3">4.3.1.19</ecNumber>
    </recommendedName>
</protein>
<comment type="cofactor">
    <cofactor evidence="1">
        <name>pyridoxal 5'-phosphate</name>
        <dbReference type="ChEBI" id="CHEBI:597326"/>
    </cofactor>
</comment>
<comment type="similarity">
    <text evidence="2">Belongs to the serine/threonine dehydratase family.</text>
</comment>
<dbReference type="InterPro" id="IPR005789">
    <property type="entry name" value="Thr_deHydtase_catblc"/>
</dbReference>
<dbReference type="AlphaFoldDB" id="A0A2R7Y7I3"/>
<evidence type="ECO:0000256" key="1">
    <source>
        <dbReference type="ARBA" id="ARBA00001933"/>
    </source>
</evidence>
<name>A0A2R7Y7I3_9CREN</name>
<accession>A0A2R7Y7I3</accession>
<dbReference type="PANTHER" id="PTHR48078:SF6">
    <property type="entry name" value="L-THREONINE DEHYDRATASE CATABOLIC TDCB"/>
    <property type="match status" value="1"/>
</dbReference>
<dbReference type="Pfam" id="PF00291">
    <property type="entry name" value="PALP"/>
    <property type="match status" value="1"/>
</dbReference>
<dbReference type="GO" id="GO:0006565">
    <property type="term" value="P:L-serine catabolic process"/>
    <property type="evidence" value="ECO:0007669"/>
    <property type="project" value="TreeGrafter"/>
</dbReference>
<dbReference type="Gene3D" id="3.40.50.1100">
    <property type="match status" value="2"/>
</dbReference>
<organism evidence="7 8">
    <name type="scientific">Zestosphaera tikiterensis</name>
    <dbReference type="NCBI Taxonomy" id="1973259"/>
    <lineage>
        <taxon>Archaea</taxon>
        <taxon>Thermoproteota</taxon>
        <taxon>Thermoprotei</taxon>
        <taxon>Desulfurococcales</taxon>
        <taxon>Desulfurococcaceae</taxon>
        <taxon>Zestosphaera</taxon>
    </lineage>
</organism>
<evidence type="ECO:0000256" key="3">
    <source>
        <dbReference type="ARBA" id="ARBA00012096"/>
    </source>
</evidence>